<name>A0AAV9UP16_9PEZI</name>
<dbReference type="EMBL" id="JAVHNQ010000006">
    <property type="protein sequence ID" value="KAK6343930.1"/>
    <property type="molecule type" value="Genomic_DNA"/>
</dbReference>
<evidence type="ECO:0000313" key="3">
    <source>
        <dbReference type="Proteomes" id="UP001375240"/>
    </source>
</evidence>
<reference evidence="2 3" key="1">
    <citation type="submission" date="2019-10" db="EMBL/GenBank/DDBJ databases">
        <authorList>
            <person name="Palmer J.M."/>
        </authorList>
    </citation>
    <scope>NUCLEOTIDE SEQUENCE [LARGE SCALE GENOMIC DNA]</scope>
    <source>
        <strain evidence="2 3">TWF696</strain>
    </source>
</reference>
<dbReference type="Proteomes" id="UP001375240">
    <property type="component" value="Unassembled WGS sequence"/>
</dbReference>
<organism evidence="2 3">
    <name type="scientific">Orbilia brochopaga</name>
    <dbReference type="NCBI Taxonomy" id="3140254"/>
    <lineage>
        <taxon>Eukaryota</taxon>
        <taxon>Fungi</taxon>
        <taxon>Dikarya</taxon>
        <taxon>Ascomycota</taxon>
        <taxon>Pezizomycotina</taxon>
        <taxon>Orbiliomycetes</taxon>
        <taxon>Orbiliales</taxon>
        <taxon>Orbiliaceae</taxon>
        <taxon>Orbilia</taxon>
    </lineage>
</organism>
<comment type="caution">
    <text evidence="2">The sequence shown here is derived from an EMBL/GenBank/DDBJ whole genome shotgun (WGS) entry which is preliminary data.</text>
</comment>
<accession>A0AAV9UP16</accession>
<sequence length="268" mass="29016">MRYSILLSLTTVGLVAATGSNNGCNANNCLRQVIKEGSEAPRLADCTSYLSATVTPDPTTTTKTWTKYTFPSKPHHGGGHGGHHKRDVTEFPTAVPTYASACLDFPTEYSSACLCAGALPSTTTLPQATITEHAKKTEEAKPFILKLDDGDRKDWNDRYVVTDKHTGLLELGSKDDATRFAIVGHDDVLITSGGPVHPVDGDSHITTKQLNGIWAVLNNCSKSGGKLKCEHGSKKKWSIDYNTHSDKDDEVLISYSGSTSFYVVPVNW</sequence>
<keyword evidence="3" id="KW-1185">Reference proteome</keyword>
<protein>
    <submittedName>
        <fullName evidence="2">Uncharacterized protein</fullName>
    </submittedName>
</protein>
<feature type="chain" id="PRO_5043418150" evidence="1">
    <location>
        <begin position="18"/>
        <end position="268"/>
    </location>
</feature>
<evidence type="ECO:0000313" key="2">
    <source>
        <dbReference type="EMBL" id="KAK6343930.1"/>
    </source>
</evidence>
<evidence type="ECO:0000256" key="1">
    <source>
        <dbReference type="SAM" id="SignalP"/>
    </source>
</evidence>
<keyword evidence="1" id="KW-0732">Signal</keyword>
<proteinExistence type="predicted"/>
<dbReference type="AlphaFoldDB" id="A0AAV9UP16"/>
<feature type="signal peptide" evidence="1">
    <location>
        <begin position="1"/>
        <end position="17"/>
    </location>
</feature>
<gene>
    <name evidence="2" type="ORF">TWF696_007583</name>
</gene>